<comment type="caution">
    <text evidence="1">The sequence shown here is derived from an EMBL/GenBank/DDBJ whole genome shotgun (WGS) entry which is preliminary data.</text>
</comment>
<name>A0A8S4QQQ5_9NEOP</name>
<dbReference type="AlphaFoldDB" id="A0A8S4QQQ5"/>
<protein>
    <submittedName>
        <fullName evidence="1">Jg24358 protein</fullName>
    </submittedName>
</protein>
<feature type="non-terminal residue" evidence="1">
    <location>
        <position position="60"/>
    </location>
</feature>
<dbReference type="EMBL" id="CAKXAJ010014674">
    <property type="protein sequence ID" value="CAH2216259.1"/>
    <property type="molecule type" value="Genomic_DNA"/>
</dbReference>
<accession>A0A8S4QQQ5</accession>
<reference evidence="1" key="1">
    <citation type="submission" date="2022-03" db="EMBL/GenBank/DDBJ databases">
        <authorList>
            <person name="Lindestad O."/>
        </authorList>
    </citation>
    <scope>NUCLEOTIDE SEQUENCE</scope>
</reference>
<dbReference type="OrthoDB" id="372487at2759"/>
<gene>
    <name evidence="1" type="primary">jg24358</name>
    <name evidence="1" type="ORF">PAEG_LOCUS4310</name>
</gene>
<evidence type="ECO:0000313" key="1">
    <source>
        <dbReference type="EMBL" id="CAH2216259.1"/>
    </source>
</evidence>
<dbReference type="Proteomes" id="UP000838756">
    <property type="component" value="Unassembled WGS sequence"/>
</dbReference>
<sequence length="60" mass="6613">MVMEEEWCKVACGYALQGVVSAVATQIRPPSKFLTPREAYPPGDHCFLLTNGQYYGCLAT</sequence>
<organism evidence="1 2">
    <name type="scientific">Pararge aegeria aegeria</name>
    <dbReference type="NCBI Taxonomy" id="348720"/>
    <lineage>
        <taxon>Eukaryota</taxon>
        <taxon>Metazoa</taxon>
        <taxon>Ecdysozoa</taxon>
        <taxon>Arthropoda</taxon>
        <taxon>Hexapoda</taxon>
        <taxon>Insecta</taxon>
        <taxon>Pterygota</taxon>
        <taxon>Neoptera</taxon>
        <taxon>Endopterygota</taxon>
        <taxon>Lepidoptera</taxon>
        <taxon>Glossata</taxon>
        <taxon>Ditrysia</taxon>
        <taxon>Papilionoidea</taxon>
        <taxon>Nymphalidae</taxon>
        <taxon>Satyrinae</taxon>
        <taxon>Satyrini</taxon>
        <taxon>Parargina</taxon>
        <taxon>Pararge</taxon>
    </lineage>
</organism>
<proteinExistence type="predicted"/>
<evidence type="ECO:0000313" key="2">
    <source>
        <dbReference type="Proteomes" id="UP000838756"/>
    </source>
</evidence>
<keyword evidence="2" id="KW-1185">Reference proteome</keyword>